<accession>A0A5R9GJY4</accession>
<dbReference type="EMBL" id="VCIW01000002">
    <property type="protein sequence ID" value="TLS53738.1"/>
    <property type="molecule type" value="Genomic_DNA"/>
</dbReference>
<evidence type="ECO:0000313" key="3">
    <source>
        <dbReference type="Proteomes" id="UP000309676"/>
    </source>
</evidence>
<dbReference type="AlphaFoldDB" id="A0A5R9GJY4"/>
<name>A0A5R9GJY4_9BACL</name>
<protein>
    <submittedName>
        <fullName evidence="2">Stage II sporulation protein P</fullName>
    </submittedName>
</protein>
<dbReference type="Proteomes" id="UP000309676">
    <property type="component" value="Unassembled WGS sequence"/>
</dbReference>
<evidence type="ECO:0000313" key="2">
    <source>
        <dbReference type="EMBL" id="TLS53738.1"/>
    </source>
</evidence>
<dbReference type="RefSeq" id="WP_138193055.1">
    <property type="nucleotide sequence ID" value="NZ_VCIW01000002.1"/>
</dbReference>
<keyword evidence="3" id="KW-1185">Reference proteome</keyword>
<organism evidence="2 3">
    <name type="scientific">Paenibacillus antri</name>
    <dbReference type="NCBI Taxonomy" id="2582848"/>
    <lineage>
        <taxon>Bacteria</taxon>
        <taxon>Bacillati</taxon>
        <taxon>Bacillota</taxon>
        <taxon>Bacilli</taxon>
        <taxon>Bacillales</taxon>
        <taxon>Paenibacillaceae</taxon>
        <taxon>Paenibacillus</taxon>
    </lineage>
</organism>
<feature type="compositionally biased region" description="Polar residues" evidence="1">
    <location>
        <begin position="78"/>
        <end position="93"/>
    </location>
</feature>
<feature type="region of interest" description="Disordered" evidence="1">
    <location>
        <begin position="70"/>
        <end position="144"/>
    </location>
</feature>
<dbReference type="InterPro" id="IPR010897">
    <property type="entry name" value="Spore_II_P"/>
</dbReference>
<proteinExistence type="predicted"/>
<sequence length="368" mass="39029">MERLGMRIATGMVTACVVLGAAGLIRGHAEVSPLQSLGNAAAFVSGSVLTRMYMEIPGAEPGLGETLLESRKGAASAEGTSSGEPVEPTASSGAETPSAASDAESEPAGDSEAVPAGAPASPSPSEDKPPAEKPTSAAAKPETDRKLAFIYHSHNRESWLPELKGTSKDQPNEAFDADVNVSMLGARLQKKLEEFGVGAVHSGTDYNTAVKNFNYNYSYKYSKTTVKEALAVHDDLVYLLDIHRDSSRREQTTVEIDGKAYAKMYFIVGQGNPNWKDNEALAKRIHEKMEKKLPGVSKGILTKGTRHGHGEYNQSLSKGSVLIEIGGVDNTLEESNRTIDALASIIAELAKDAVKVDAGAASEQPEKT</sequence>
<dbReference type="SUPFAM" id="SSF53187">
    <property type="entry name" value="Zn-dependent exopeptidases"/>
    <property type="match status" value="1"/>
</dbReference>
<dbReference type="Pfam" id="PF07454">
    <property type="entry name" value="SpoIIP"/>
    <property type="match status" value="1"/>
</dbReference>
<evidence type="ECO:0000256" key="1">
    <source>
        <dbReference type="SAM" id="MobiDB-lite"/>
    </source>
</evidence>
<reference evidence="2 3" key="1">
    <citation type="submission" date="2019-05" db="EMBL/GenBank/DDBJ databases">
        <authorList>
            <person name="Narsing Rao M.P."/>
            <person name="Li W.J."/>
        </authorList>
    </citation>
    <scope>NUCLEOTIDE SEQUENCE [LARGE SCALE GENOMIC DNA]</scope>
    <source>
        <strain evidence="2 3">SYSU_K30003</strain>
    </source>
</reference>
<gene>
    <name evidence="2" type="ORF">FE782_05580</name>
</gene>
<dbReference type="NCBIfam" id="TIGR02867">
    <property type="entry name" value="spore_II_P"/>
    <property type="match status" value="1"/>
</dbReference>
<dbReference type="OrthoDB" id="1633470at2"/>
<comment type="caution">
    <text evidence="2">The sequence shown here is derived from an EMBL/GenBank/DDBJ whole genome shotgun (WGS) entry which is preliminary data.</text>
</comment>
<feature type="compositionally biased region" description="Low complexity" evidence="1">
    <location>
        <begin position="110"/>
        <end position="124"/>
    </location>
</feature>